<name>A0ABS3Z2H4_9BACT</name>
<proteinExistence type="predicted"/>
<reference evidence="1 2" key="1">
    <citation type="submission" date="2021-03" db="EMBL/GenBank/DDBJ databases">
        <title>Assistant Professor.</title>
        <authorList>
            <person name="Huq M.A."/>
        </authorList>
    </citation>
    <scope>NUCLEOTIDE SEQUENCE [LARGE SCALE GENOMIC DNA]</scope>
    <source>
        <strain evidence="1 2">MAH-29</strain>
    </source>
</reference>
<keyword evidence="2" id="KW-1185">Reference proteome</keyword>
<gene>
    <name evidence="1" type="ORF">J7I42_26560</name>
</gene>
<dbReference type="RefSeq" id="WP_209141926.1">
    <property type="nucleotide sequence ID" value="NZ_JAGHKO010000011.1"/>
</dbReference>
<organism evidence="1 2">
    <name type="scientific">Niastella soli</name>
    <dbReference type="NCBI Taxonomy" id="2821487"/>
    <lineage>
        <taxon>Bacteria</taxon>
        <taxon>Pseudomonadati</taxon>
        <taxon>Bacteroidota</taxon>
        <taxon>Chitinophagia</taxon>
        <taxon>Chitinophagales</taxon>
        <taxon>Chitinophagaceae</taxon>
        <taxon>Niastella</taxon>
    </lineage>
</organism>
<evidence type="ECO:0000313" key="1">
    <source>
        <dbReference type="EMBL" id="MBO9203875.1"/>
    </source>
</evidence>
<dbReference type="Proteomes" id="UP000677244">
    <property type="component" value="Unassembled WGS sequence"/>
</dbReference>
<comment type="caution">
    <text evidence="1">The sequence shown here is derived from an EMBL/GenBank/DDBJ whole genome shotgun (WGS) entry which is preliminary data.</text>
</comment>
<evidence type="ECO:0008006" key="3">
    <source>
        <dbReference type="Google" id="ProtNLM"/>
    </source>
</evidence>
<accession>A0ABS3Z2H4</accession>
<evidence type="ECO:0000313" key="2">
    <source>
        <dbReference type="Proteomes" id="UP000677244"/>
    </source>
</evidence>
<dbReference type="EMBL" id="JAGHKO010000011">
    <property type="protein sequence ID" value="MBO9203875.1"/>
    <property type="molecule type" value="Genomic_DNA"/>
</dbReference>
<sequence length="164" mass="18775">MNRLRINDSLHNLKNKNGSSYLFRDSGVNQDNDIKLVYSSSDPCDGLALMLFNKTENYRTLQKLSEILTADEMQAIKCTYGEKSMSVSEGYENFEPEYDSPAKLQTIVDKIKRFYIKKIRLDKTLDDDTFTEVLFDISTLSELFSALDIAKEQGLQVALTLDDF</sequence>
<protein>
    <recommendedName>
        <fullName evidence="3">RES domain-containing protein</fullName>
    </recommendedName>
</protein>